<gene>
    <name evidence="1" type="ORF">HMPREF1313_1040</name>
</gene>
<organism evidence="1 2">
    <name type="scientific">Bifidobacterium longum subsp. longum 1-6B</name>
    <dbReference type="NCBI Taxonomy" id="1161744"/>
    <lineage>
        <taxon>Bacteria</taxon>
        <taxon>Bacillati</taxon>
        <taxon>Actinomycetota</taxon>
        <taxon>Actinomycetes</taxon>
        <taxon>Bifidobacteriales</taxon>
        <taxon>Bifidobacteriaceae</taxon>
        <taxon>Bifidobacterium</taxon>
    </lineage>
</organism>
<dbReference type="Proteomes" id="UP000006410">
    <property type="component" value="Unassembled WGS sequence"/>
</dbReference>
<protein>
    <submittedName>
        <fullName evidence="1">Uncharacterized protein</fullName>
    </submittedName>
</protein>
<name>A0AA87IG99_BIFLL</name>
<proteinExistence type="predicted"/>
<reference evidence="1 2" key="1">
    <citation type="journal article" date="2013" name="Genome Announc.">
        <title>Draft Genome Sequences of Two Pairs of Human Intestinal Bifidobacterium longum subsp. longum Strains, 44B and 1-6B and 35B and 2-2B, Consecutively Isolated from Two Children after a 5-Year Time Period.</title>
        <authorList>
            <person name="Shkoporov A.N."/>
            <person name="Efimov B.A."/>
            <person name="Khokhlova E.V."/>
            <person name="Chaplin A.V."/>
            <person name="Kafarskaya L.I."/>
            <person name="Durkin A.S."/>
            <person name="McCorrison J."/>
            <person name="Torralba M."/>
            <person name="Gillis M."/>
            <person name="Sutton G."/>
            <person name="Weibel D.B."/>
            <person name="Nelson K.E."/>
            <person name="Smeianov V.V."/>
        </authorList>
    </citation>
    <scope>NUCLEOTIDE SEQUENCE [LARGE SCALE GENOMIC DNA]</scope>
    <source>
        <strain evidence="1 2">1-6B</strain>
    </source>
</reference>
<evidence type="ECO:0000313" key="2">
    <source>
        <dbReference type="Proteomes" id="UP000006410"/>
    </source>
</evidence>
<dbReference type="EMBL" id="AJTF01000025">
    <property type="protein sequence ID" value="EIJ27972.1"/>
    <property type="molecule type" value="Genomic_DNA"/>
</dbReference>
<dbReference type="AlphaFoldDB" id="A0AA87IG99"/>
<sequence>MESEGLLFGHGPHSKWGALPTGLTVSSREHIITRIALA</sequence>
<evidence type="ECO:0000313" key="1">
    <source>
        <dbReference type="EMBL" id="EIJ27972.1"/>
    </source>
</evidence>
<comment type="caution">
    <text evidence="1">The sequence shown here is derived from an EMBL/GenBank/DDBJ whole genome shotgun (WGS) entry which is preliminary data.</text>
</comment>
<accession>A0AA87IG99</accession>